<reference evidence="3 4" key="1">
    <citation type="submission" date="2019-05" db="EMBL/GenBank/DDBJ databases">
        <title>Draft genome sequence of Nonomuraea turkmeniaca DSM 43926.</title>
        <authorList>
            <person name="Saricaoglu S."/>
            <person name="Isik K."/>
        </authorList>
    </citation>
    <scope>NUCLEOTIDE SEQUENCE [LARGE SCALE GENOMIC DNA]</scope>
    <source>
        <strain evidence="3 4">DSM 43926</strain>
    </source>
</reference>
<dbReference type="OrthoDB" id="4537149at2"/>
<protein>
    <submittedName>
        <fullName evidence="3">Uma2 family endonuclease</fullName>
    </submittedName>
</protein>
<dbReference type="InterPro" id="IPR008538">
    <property type="entry name" value="Uma2"/>
</dbReference>
<evidence type="ECO:0000259" key="2">
    <source>
        <dbReference type="Pfam" id="PF05685"/>
    </source>
</evidence>
<dbReference type="SUPFAM" id="SSF52980">
    <property type="entry name" value="Restriction endonuclease-like"/>
    <property type="match status" value="1"/>
</dbReference>
<dbReference type="Pfam" id="PF05685">
    <property type="entry name" value="Uma2"/>
    <property type="match status" value="1"/>
</dbReference>
<proteinExistence type="predicted"/>
<evidence type="ECO:0000313" key="3">
    <source>
        <dbReference type="EMBL" id="TMR23648.1"/>
    </source>
</evidence>
<name>A0A5S4FSJ6_9ACTN</name>
<dbReference type="AlphaFoldDB" id="A0A5S4FSJ6"/>
<keyword evidence="4" id="KW-1185">Reference proteome</keyword>
<dbReference type="PANTHER" id="PTHR35400">
    <property type="entry name" value="SLR1083 PROTEIN"/>
    <property type="match status" value="1"/>
</dbReference>
<dbReference type="EMBL" id="VCKY01000017">
    <property type="protein sequence ID" value="TMR23648.1"/>
    <property type="molecule type" value="Genomic_DNA"/>
</dbReference>
<dbReference type="CDD" id="cd06260">
    <property type="entry name" value="DUF820-like"/>
    <property type="match status" value="1"/>
</dbReference>
<keyword evidence="3" id="KW-0378">Hydrolase</keyword>
<gene>
    <name evidence="3" type="ORF">ETD86_07345</name>
</gene>
<keyword evidence="3" id="KW-0540">Nuclease</keyword>
<feature type="region of interest" description="Disordered" evidence="1">
    <location>
        <begin position="1"/>
        <end position="21"/>
    </location>
</feature>
<organism evidence="3 4">
    <name type="scientific">Nonomuraea turkmeniaca</name>
    <dbReference type="NCBI Taxonomy" id="103838"/>
    <lineage>
        <taxon>Bacteria</taxon>
        <taxon>Bacillati</taxon>
        <taxon>Actinomycetota</taxon>
        <taxon>Actinomycetes</taxon>
        <taxon>Streptosporangiales</taxon>
        <taxon>Streptosporangiaceae</taxon>
        <taxon>Nonomuraea</taxon>
    </lineage>
</organism>
<evidence type="ECO:0000313" key="4">
    <source>
        <dbReference type="Proteomes" id="UP000309128"/>
    </source>
</evidence>
<feature type="domain" description="Putative restriction endonuclease" evidence="2">
    <location>
        <begin position="26"/>
        <end position="194"/>
    </location>
</feature>
<dbReference type="InterPro" id="IPR011335">
    <property type="entry name" value="Restrct_endonuc-II-like"/>
</dbReference>
<feature type="compositionally biased region" description="Basic and acidic residues" evidence="1">
    <location>
        <begin position="12"/>
        <end position="21"/>
    </location>
</feature>
<comment type="caution">
    <text evidence="3">The sequence shown here is derived from an EMBL/GenBank/DDBJ whole genome shotgun (WGS) entry which is preliminary data.</text>
</comment>
<evidence type="ECO:0000256" key="1">
    <source>
        <dbReference type="SAM" id="MobiDB-lite"/>
    </source>
</evidence>
<dbReference type="Proteomes" id="UP000309128">
    <property type="component" value="Unassembled WGS sequence"/>
</dbReference>
<dbReference type="GO" id="GO:0004519">
    <property type="term" value="F:endonuclease activity"/>
    <property type="evidence" value="ECO:0007669"/>
    <property type="project" value="UniProtKB-KW"/>
</dbReference>
<dbReference type="InterPro" id="IPR012296">
    <property type="entry name" value="Nuclease_put_TT1808"/>
</dbReference>
<sequence length="200" mass="22110">MVAMATEPPATKPDKPSKRLPRTVRELFDALPPLPGLRVEVIEGNLIVSPAGSPEHFRRIKALDRALIPLCDEHGWEGTQHGPSLCIEGPRDSLCPDYVVWSPDCKRWGDELLSYEVIMAAEVVSPSSVRIDREDKVRLYAVGKLPIYLLIDPIAKSPTATVHSDIKDGEYRTVTSVAIGKPLYLPAPLDFELDTSIFTV</sequence>
<keyword evidence="3" id="KW-0255">Endonuclease</keyword>
<dbReference type="Gene3D" id="3.90.1570.10">
    <property type="entry name" value="tt1808, chain A"/>
    <property type="match status" value="1"/>
</dbReference>
<dbReference type="PANTHER" id="PTHR35400:SF3">
    <property type="entry name" value="SLL1072 PROTEIN"/>
    <property type="match status" value="1"/>
</dbReference>
<accession>A0A5S4FSJ6</accession>